<dbReference type="PROSITE" id="PS51257">
    <property type="entry name" value="PROKAR_LIPOPROTEIN"/>
    <property type="match status" value="1"/>
</dbReference>
<reference evidence="1 2" key="1">
    <citation type="journal article" date="2012" name="J. Bacteriol.">
        <title>Twenty-one genome sequences from Pseudomonas species and 19 genome sequences from diverse bacteria isolated from the rhizosphere and endosphere of Populus deltoides.</title>
        <authorList>
            <person name="Brown S.D."/>
            <person name="Utturkar S.M."/>
            <person name="Klingeman D.M."/>
            <person name="Johnson C.M."/>
            <person name="Martin S.L."/>
            <person name="Land M.L."/>
            <person name="Lu T.Y."/>
            <person name="Schadt C.W."/>
            <person name="Doktycz M.J."/>
            <person name="Pelletier D.A."/>
        </authorList>
    </citation>
    <scope>NUCLEOTIDE SEQUENCE [LARGE SCALE GENOMIC DNA]</scope>
    <source>
        <strain evidence="1 2">CF314</strain>
    </source>
</reference>
<evidence type="ECO:0000313" key="1">
    <source>
        <dbReference type="EMBL" id="EJL75857.1"/>
    </source>
</evidence>
<dbReference type="PATRIC" id="fig|1144316.3.peg.254"/>
<comment type="caution">
    <text evidence="1">The sequence shown here is derived from an EMBL/GenBank/DDBJ whole genome shotgun (WGS) entry which is preliminary data.</text>
</comment>
<sequence length="229" mass="24614">MRQTLSIVSSVAMVFFLTGCQNESFSTSPDASVSKNITTSSQLVDPNFRFTETSLAVANSLDENGFKPDTEITQELINKSLAGVEFQGKELVTVDMVNKIISYVPLMKQSGLKGLSLELQHSEYFTEQMGLLESGQDISSSLESTGFSALSQEEQNLLKDIVYFQQDYIQYSIAHPNSASKVLDPVLGFATGCLYAIGGAEIGSLFGPWGTAAGAVIGFVVGFFVGGNK</sequence>
<dbReference type="Proteomes" id="UP000007509">
    <property type="component" value="Unassembled WGS sequence"/>
</dbReference>
<evidence type="ECO:0000313" key="2">
    <source>
        <dbReference type="Proteomes" id="UP000007509"/>
    </source>
</evidence>
<dbReference type="EMBL" id="AKJY01000003">
    <property type="protein sequence ID" value="EJL75857.1"/>
    <property type="molecule type" value="Genomic_DNA"/>
</dbReference>
<accession>J2TCC3</accession>
<protein>
    <submittedName>
        <fullName evidence="1">Uncharacterized protein</fullName>
    </submittedName>
</protein>
<keyword evidence="2" id="KW-1185">Reference proteome</keyword>
<organism evidence="1 2">
    <name type="scientific">Chryseobacterium populi</name>
    <dbReference type="NCBI Taxonomy" id="1144316"/>
    <lineage>
        <taxon>Bacteria</taxon>
        <taxon>Pseudomonadati</taxon>
        <taxon>Bacteroidota</taxon>
        <taxon>Flavobacteriia</taxon>
        <taxon>Flavobacteriales</taxon>
        <taxon>Weeksellaceae</taxon>
        <taxon>Chryseobacterium group</taxon>
        <taxon>Chryseobacterium</taxon>
    </lineage>
</organism>
<dbReference type="RefSeq" id="WP_007839818.1">
    <property type="nucleotide sequence ID" value="NZ_AKJY01000003.1"/>
</dbReference>
<dbReference type="AlphaFoldDB" id="J2TCC3"/>
<gene>
    <name evidence="1" type="ORF">PMI13_00253</name>
</gene>
<proteinExistence type="predicted"/>
<name>J2TCC3_9FLAO</name>